<evidence type="ECO:0000313" key="3">
    <source>
        <dbReference type="Proteomes" id="UP000007264"/>
    </source>
</evidence>
<feature type="chain" id="PRO_5003637002" description="SGNH hydrolase-type esterase domain-containing protein" evidence="1">
    <location>
        <begin position="25"/>
        <end position="305"/>
    </location>
</feature>
<dbReference type="GeneID" id="17035992"/>
<organism evidence="2 3">
    <name type="scientific">Coccomyxa subellipsoidea (strain C-169)</name>
    <name type="common">Green microalga</name>
    <dbReference type="NCBI Taxonomy" id="574566"/>
    <lineage>
        <taxon>Eukaryota</taxon>
        <taxon>Viridiplantae</taxon>
        <taxon>Chlorophyta</taxon>
        <taxon>core chlorophytes</taxon>
        <taxon>Trebouxiophyceae</taxon>
        <taxon>Trebouxiophyceae incertae sedis</taxon>
        <taxon>Coccomyxaceae</taxon>
        <taxon>Coccomyxa</taxon>
        <taxon>Coccomyxa subellipsoidea</taxon>
    </lineage>
</organism>
<protein>
    <recommendedName>
        <fullName evidence="4">SGNH hydrolase-type esterase domain-containing protein</fullName>
    </recommendedName>
</protein>
<feature type="signal peptide" evidence="1">
    <location>
        <begin position="1"/>
        <end position="24"/>
    </location>
</feature>
<dbReference type="Proteomes" id="UP000007264">
    <property type="component" value="Unassembled WGS sequence"/>
</dbReference>
<gene>
    <name evidence="2" type="ORF">COCSUDRAFT_55044</name>
</gene>
<dbReference type="AlphaFoldDB" id="I0YI21"/>
<dbReference type="KEGG" id="csl:COCSUDRAFT_55044"/>
<comment type="caution">
    <text evidence="2">The sequence shown here is derived from an EMBL/GenBank/DDBJ whole genome shotgun (WGS) entry which is preliminary data.</text>
</comment>
<reference evidence="2 3" key="1">
    <citation type="journal article" date="2012" name="Genome Biol.">
        <title>The genome of the polar eukaryotic microalga coccomyxa subellipsoidea reveals traits of cold adaptation.</title>
        <authorList>
            <person name="Blanc G."/>
            <person name="Agarkova I."/>
            <person name="Grimwood J."/>
            <person name="Kuo A."/>
            <person name="Brueggeman A."/>
            <person name="Dunigan D."/>
            <person name="Gurnon J."/>
            <person name="Ladunga I."/>
            <person name="Lindquist E."/>
            <person name="Lucas S."/>
            <person name="Pangilinan J."/>
            <person name="Proschold T."/>
            <person name="Salamov A."/>
            <person name="Schmutz J."/>
            <person name="Weeks D."/>
            <person name="Yamada T."/>
            <person name="Claverie J.M."/>
            <person name="Grigoriev I."/>
            <person name="Van Etten J."/>
            <person name="Lomsadze A."/>
            <person name="Borodovsky M."/>
        </authorList>
    </citation>
    <scope>NUCLEOTIDE SEQUENCE [LARGE SCALE GENOMIC DNA]</scope>
    <source>
        <strain evidence="2 3">C-169</strain>
    </source>
</reference>
<proteinExistence type="predicted"/>
<evidence type="ECO:0008006" key="4">
    <source>
        <dbReference type="Google" id="ProtNLM"/>
    </source>
</evidence>
<keyword evidence="3" id="KW-1185">Reference proteome</keyword>
<sequence>MGSLKLFASTVSLLIVVYGTAVRAARLRCGEKGSQPGYWSTVRLASDFFMWQTLDPTCPLVDCISNYLESEHQVPFPTILIFGDSVDRFLIDDFHQVVDDKVDMPEAKKVALKSKFTRHHTPGVSLEGPYHLNEVLPKSPQMVIDEAKRSFESLAQVPDVVVFNANLWDIGRLWAWDRGTFSHDHLDESFSRDWLRNGSHILQLIQVSFASSVLIAHTTALPALESCDTDRHAQAPTGRRTHVVQLNALLRELVLQNPRWHLVDVELLTLHFWPVDKYLRDTHHPLPFVTMNMLNVYLNLYLDYV</sequence>
<evidence type="ECO:0000256" key="1">
    <source>
        <dbReference type="SAM" id="SignalP"/>
    </source>
</evidence>
<accession>I0YI21</accession>
<dbReference type="EMBL" id="AGSI01000028">
    <property type="protein sequence ID" value="EIE18040.1"/>
    <property type="molecule type" value="Genomic_DNA"/>
</dbReference>
<dbReference type="RefSeq" id="XP_005642584.1">
    <property type="nucleotide sequence ID" value="XM_005642527.1"/>
</dbReference>
<keyword evidence="1" id="KW-0732">Signal</keyword>
<name>I0YI21_COCSC</name>
<evidence type="ECO:0000313" key="2">
    <source>
        <dbReference type="EMBL" id="EIE18040.1"/>
    </source>
</evidence>